<dbReference type="InterPro" id="IPR036390">
    <property type="entry name" value="WH_DNA-bd_sf"/>
</dbReference>
<name>A0ABM7PDL0_9BACT</name>
<dbReference type="SMART" id="SM00347">
    <property type="entry name" value="HTH_MARR"/>
    <property type="match status" value="1"/>
</dbReference>
<accession>A0ABM7PDL0</accession>
<dbReference type="InterPro" id="IPR036388">
    <property type="entry name" value="WH-like_DNA-bd_sf"/>
</dbReference>
<evidence type="ECO:0000259" key="1">
    <source>
        <dbReference type="SMART" id="SM00347"/>
    </source>
</evidence>
<dbReference type="PANTHER" id="PTHR33164:SF43">
    <property type="entry name" value="HTH-TYPE TRANSCRIPTIONAL REPRESSOR YETL"/>
    <property type="match status" value="1"/>
</dbReference>
<dbReference type="EMBL" id="AP024488">
    <property type="protein sequence ID" value="BCS95249.1"/>
    <property type="molecule type" value="Genomic_DNA"/>
</dbReference>
<dbReference type="PANTHER" id="PTHR33164">
    <property type="entry name" value="TRANSCRIPTIONAL REGULATOR, MARR FAMILY"/>
    <property type="match status" value="1"/>
</dbReference>
<gene>
    <name evidence="2" type="ORF">DSLASN_08810</name>
</gene>
<organism evidence="2 3">
    <name type="scientific">Desulfoluna limicola</name>
    <dbReference type="NCBI Taxonomy" id="2810562"/>
    <lineage>
        <taxon>Bacteria</taxon>
        <taxon>Pseudomonadati</taxon>
        <taxon>Thermodesulfobacteriota</taxon>
        <taxon>Desulfobacteria</taxon>
        <taxon>Desulfobacterales</taxon>
        <taxon>Desulfolunaceae</taxon>
        <taxon>Desulfoluna</taxon>
    </lineage>
</organism>
<dbReference type="RefSeq" id="WP_236891515.1">
    <property type="nucleotide sequence ID" value="NZ_AP024488.1"/>
</dbReference>
<evidence type="ECO:0000313" key="2">
    <source>
        <dbReference type="EMBL" id="BCS95249.1"/>
    </source>
</evidence>
<proteinExistence type="predicted"/>
<feature type="domain" description="HTH marR-type" evidence="1">
    <location>
        <begin position="34"/>
        <end position="131"/>
    </location>
</feature>
<dbReference type="InterPro" id="IPR039422">
    <property type="entry name" value="MarR/SlyA-like"/>
</dbReference>
<sequence length="150" mass="16673">MAQDEQAPPSGLLDCCLYFTSNALARVITRMAEKAFAPVAMTPSHAFLLMLAIETPGISQKDLADELHLAPSTVSRFVDALIRRGYLEKEVSGRNTFIRATVAGNTMKEAMDKCWRGLYEDYSAILGEEEANRLNELIRTNGKKLEEFNA</sequence>
<dbReference type="Gene3D" id="1.10.10.10">
    <property type="entry name" value="Winged helix-like DNA-binding domain superfamily/Winged helix DNA-binding domain"/>
    <property type="match status" value="1"/>
</dbReference>
<evidence type="ECO:0000313" key="3">
    <source>
        <dbReference type="Proteomes" id="UP001320148"/>
    </source>
</evidence>
<dbReference type="Proteomes" id="UP001320148">
    <property type="component" value="Chromosome"/>
</dbReference>
<reference evidence="2 3" key="1">
    <citation type="submission" date="2021-02" db="EMBL/GenBank/DDBJ databases">
        <title>Complete genome of Desulfoluna sp. strain ASN36.</title>
        <authorList>
            <person name="Takahashi A."/>
            <person name="Kojima H."/>
            <person name="Fukui M."/>
        </authorList>
    </citation>
    <scope>NUCLEOTIDE SEQUENCE [LARGE SCALE GENOMIC DNA]</scope>
    <source>
        <strain evidence="2 3">ASN36</strain>
    </source>
</reference>
<keyword evidence="3" id="KW-1185">Reference proteome</keyword>
<dbReference type="SUPFAM" id="SSF46785">
    <property type="entry name" value="Winged helix' DNA-binding domain"/>
    <property type="match status" value="1"/>
</dbReference>
<dbReference type="InterPro" id="IPR000835">
    <property type="entry name" value="HTH_MarR-typ"/>
</dbReference>
<dbReference type="Pfam" id="PF01047">
    <property type="entry name" value="MarR"/>
    <property type="match status" value="1"/>
</dbReference>
<protein>
    <recommendedName>
        <fullName evidence="1">HTH marR-type domain-containing protein</fullName>
    </recommendedName>
</protein>